<name>A0A2N5STV3_9BASI</name>
<evidence type="ECO:0000256" key="1">
    <source>
        <dbReference type="SAM" id="MobiDB-lite"/>
    </source>
</evidence>
<evidence type="ECO:0000313" key="2">
    <source>
        <dbReference type="EMBL" id="PLW16688.1"/>
    </source>
</evidence>
<accession>A0A2N5STV3</accession>
<sequence>MKTGAELLEIIHKSLSPRIDHLRPHPTSSTKNIPITPGRSNLAAMDDVESIPIKATLPQPV</sequence>
<keyword evidence="3" id="KW-1185">Reference proteome</keyword>
<reference evidence="2 3" key="1">
    <citation type="submission" date="2017-11" db="EMBL/GenBank/DDBJ databases">
        <title>De novo assembly and phasing of dikaryotic genomes from two isolates of Puccinia coronata f. sp. avenae, the causal agent of oat crown rust.</title>
        <authorList>
            <person name="Miller M.E."/>
            <person name="Zhang Y."/>
            <person name="Omidvar V."/>
            <person name="Sperschneider J."/>
            <person name="Schwessinger B."/>
            <person name="Raley C."/>
            <person name="Palmer J.M."/>
            <person name="Garnica D."/>
            <person name="Upadhyaya N."/>
            <person name="Rathjen J."/>
            <person name="Taylor J.M."/>
            <person name="Park R.F."/>
            <person name="Dodds P.N."/>
            <person name="Hirsch C.D."/>
            <person name="Kianian S.F."/>
            <person name="Figueroa M."/>
        </authorList>
    </citation>
    <scope>NUCLEOTIDE SEQUENCE [LARGE SCALE GENOMIC DNA]</scope>
    <source>
        <strain evidence="2">12NC29</strain>
    </source>
</reference>
<gene>
    <name evidence="2" type="ORF">PCANC_13346</name>
</gene>
<organism evidence="2 3">
    <name type="scientific">Puccinia coronata f. sp. avenae</name>
    <dbReference type="NCBI Taxonomy" id="200324"/>
    <lineage>
        <taxon>Eukaryota</taxon>
        <taxon>Fungi</taxon>
        <taxon>Dikarya</taxon>
        <taxon>Basidiomycota</taxon>
        <taxon>Pucciniomycotina</taxon>
        <taxon>Pucciniomycetes</taxon>
        <taxon>Pucciniales</taxon>
        <taxon>Pucciniaceae</taxon>
        <taxon>Puccinia</taxon>
    </lineage>
</organism>
<dbReference type="EMBL" id="PGCJ01000865">
    <property type="protein sequence ID" value="PLW16688.1"/>
    <property type="molecule type" value="Genomic_DNA"/>
</dbReference>
<comment type="caution">
    <text evidence="2">The sequence shown here is derived from an EMBL/GenBank/DDBJ whole genome shotgun (WGS) entry which is preliminary data.</text>
</comment>
<proteinExistence type="predicted"/>
<dbReference type="AlphaFoldDB" id="A0A2N5STV3"/>
<feature type="region of interest" description="Disordered" evidence="1">
    <location>
        <begin position="19"/>
        <end position="39"/>
    </location>
</feature>
<dbReference type="Proteomes" id="UP000235388">
    <property type="component" value="Unassembled WGS sequence"/>
</dbReference>
<protein>
    <submittedName>
        <fullName evidence="2">Uncharacterized protein</fullName>
    </submittedName>
</protein>
<evidence type="ECO:0000313" key="3">
    <source>
        <dbReference type="Proteomes" id="UP000235388"/>
    </source>
</evidence>